<dbReference type="KEGG" id="pco:PHACADRAFT_262252"/>
<name>K5UPY6_PHACS</name>
<evidence type="ECO:0000256" key="1">
    <source>
        <dbReference type="SAM" id="MobiDB-lite"/>
    </source>
</evidence>
<reference evidence="2 3" key="1">
    <citation type="journal article" date="2012" name="BMC Genomics">
        <title>Comparative genomics of the white-rot fungi, Phanerochaete carnosa and P. chrysosporium, to elucidate the genetic basis of the distinct wood types they colonize.</title>
        <authorList>
            <person name="Suzuki H."/>
            <person name="MacDonald J."/>
            <person name="Syed K."/>
            <person name="Salamov A."/>
            <person name="Hori C."/>
            <person name="Aerts A."/>
            <person name="Henrissat B."/>
            <person name="Wiebenga A."/>
            <person name="vanKuyk P.A."/>
            <person name="Barry K."/>
            <person name="Lindquist E."/>
            <person name="LaButti K."/>
            <person name="Lapidus A."/>
            <person name="Lucas S."/>
            <person name="Coutinho P."/>
            <person name="Gong Y."/>
            <person name="Samejima M."/>
            <person name="Mahadevan R."/>
            <person name="Abou-Zaid M."/>
            <person name="de Vries R.P."/>
            <person name="Igarashi K."/>
            <person name="Yadav J.S."/>
            <person name="Grigoriev I.V."/>
            <person name="Master E.R."/>
        </authorList>
    </citation>
    <scope>NUCLEOTIDE SEQUENCE [LARGE SCALE GENOMIC DNA]</scope>
    <source>
        <strain evidence="2 3">HHB-10118-sp</strain>
    </source>
</reference>
<dbReference type="EMBL" id="JH930476">
    <property type="protein sequence ID" value="EKM51866.1"/>
    <property type="molecule type" value="Genomic_DNA"/>
</dbReference>
<organism evidence="2 3">
    <name type="scientific">Phanerochaete carnosa (strain HHB-10118-sp)</name>
    <name type="common">White-rot fungus</name>
    <name type="synonym">Peniophora carnosa</name>
    <dbReference type="NCBI Taxonomy" id="650164"/>
    <lineage>
        <taxon>Eukaryota</taxon>
        <taxon>Fungi</taxon>
        <taxon>Dikarya</taxon>
        <taxon>Basidiomycota</taxon>
        <taxon>Agaricomycotina</taxon>
        <taxon>Agaricomycetes</taxon>
        <taxon>Polyporales</taxon>
        <taxon>Phanerochaetaceae</taxon>
        <taxon>Phanerochaete</taxon>
    </lineage>
</organism>
<dbReference type="InParanoid" id="K5UPY6"/>
<sequence>MQSYMFTTLTRRSRIREKRSSPLLRQRLVLAASSLGMEPWKASSKLLCLCPVLIHAQFPDMATCPASFHRPTVNSKADQRLGSQPNGDDSNVNAIPTTASDAWSLVDKNETMYDVPVL</sequence>
<accession>K5UPY6</accession>
<dbReference type="GeneID" id="18918228"/>
<protein>
    <submittedName>
        <fullName evidence="2">Uncharacterized protein</fullName>
    </submittedName>
</protein>
<keyword evidence="3" id="KW-1185">Reference proteome</keyword>
<feature type="region of interest" description="Disordered" evidence="1">
    <location>
        <begin position="74"/>
        <end position="95"/>
    </location>
</feature>
<gene>
    <name evidence="2" type="ORF">PHACADRAFT_262252</name>
</gene>
<evidence type="ECO:0000313" key="2">
    <source>
        <dbReference type="EMBL" id="EKM51866.1"/>
    </source>
</evidence>
<proteinExistence type="predicted"/>
<dbReference type="RefSeq" id="XP_007399659.1">
    <property type="nucleotide sequence ID" value="XM_007399597.1"/>
</dbReference>
<dbReference type="HOGENOM" id="CLU_2073997_0_0_1"/>
<dbReference type="AlphaFoldDB" id="K5UPY6"/>
<evidence type="ECO:0000313" key="3">
    <source>
        <dbReference type="Proteomes" id="UP000008370"/>
    </source>
</evidence>
<dbReference type="Proteomes" id="UP000008370">
    <property type="component" value="Unassembled WGS sequence"/>
</dbReference>